<evidence type="ECO:0000313" key="2">
    <source>
        <dbReference type="Proteomes" id="UP000243528"/>
    </source>
</evidence>
<keyword evidence="1" id="KW-0255">Endonuclease</keyword>
<accession>A0A2P8DLW1</accession>
<comment type="caution">
    <text evidence="1">The sequence shown here is derived from an EMBL/GenBank/DDBJ whole genome shotgun (WGS) entry which is preliminary data.</text>
</comment>
<dbReference type="InterPro" id="IPR012296">
    <property type="entry name" value="Nuclease_put_TT1808"/>
</dbReference>
<evidence type="ECO:0000313" key="1">
    <source>
        <dbReference type="EMBL" id="PSK98220.1"/>
    </source>
</evidence>
<dbReference type="EMBL" id="PYGE01000020">
    <property type="protein sequence ID" value="PSK98220.1"/>
    <property type="molecule type" value="Genomic_DNA"/>
</dbReference>
<protein>
    <submittedName>
        <fullName evidence="1">Putative restriction endonuclease</fullName>
    </submittedName>
</protein>
<dbReference type="GO" id="GO:0004519">
    <property type="term" value="F:endonuclease activity"/>
    <property type="evidence" value="ECO:0007669"/>
    <property type="project" value="UniProtKB-KW"/>
</dbReference>
<dbReference type="AlphaFoldDB" id="A0A2P8DLW1"/>
<proteinExistence type="predicted"/>
<gene>
    <name evidence="1" type="ORF">CLV30_1206</name>
</gene>
<keyword evidence="2" id="KW-1185">Reference proteome</keyword>
<keyword evidence="1" id="KW-0378">Hydrolase</keyword>
<sequence>MTADLPVPDHLLTVDEWDGIEESEASRQYELVDGVLVVSPRALPLHQIAAYRLAAMLDAGMKFAEYQEAGIPSYWVIDPDAAAEARFVAYDLVDGVYVEAARGGDSAEVRRPAPMTVDVGGLLRLD</sequence>
<dbReference type="SUPFAM" id="SSF52980">
    <property type="entry name" value="Restriction endonuclease-like"/>
    <property type="match status" value="1"/>
</dbReference>
<keyword evidence="1" id="KW-0540">Nuclease</keyword>
<name>A0A2P8DLW1_9ACTN</name>
<organism evidence="1 2">
    <name type="scientific">Haloactinopolyspora alba</name>
    <dbReference type="NCBI Taxonomy" id="648780"/>
    <lineage>
        <taxon>Bacteria</taxon>
        <taxon>Bacillati</taxon>
        <taxon>Actinomycetota</taxon>
        <taxon>Actinomycetes</taxon>
        <taxon>Jiangellales</taxon>
        <taxon>Jiangellaceae</taxon>
        <taxon>Haloactinopolyspora</taxon>
    </lineage>
</organism>
<dbReference type="Proteomes" id="UP000243528">
    <property type="component" value="Unassembled WGS sequence"/>
</dbReference>
<dbReference type="Gene3D" id="3.90.1570.10">
    <property type="entry name" value="tt1808, chain A"/>
    <property type="match status" value="2"/>
</dbReference>
<reference evidence="1 2" key="1">
    <citation type="submission" date="2018-03" db="EMBL/GenBank/DDBJ databases">
        <title>Genomic Encyclopedia of Archaeal and Bacterial Type Strains, Phase II (KMG-II): from individual species to whole genera.</title>
        <authorList>
            <person name="Goeker M."/>
        </authorList>
    </citation>
    <scope>NUCLEOTIDE SEQUENCE [LARGE SCALE GENOMIC DNA]</scope>
    <source>
        <strain evidence="1 2">DSM 45211</strain>
    </source>
</reference>
<dbReference type="InterPro" id="IPR011335">
    <property type="entry name" value="Restrct_endonuc-II-like"/>
</dbReference>